<sequence>MKLNFDFQGIFKTVKLDENSKFDNCIKFYNNVKGYAARIFNSCEEDISLFLEGKPFILSNVNYKDLSKKLIKVRRNIESGLKGGKGGFGATIKSQKKKLNIKKLDIDDCRDLKTGRRIKDILKDNENTKSATVVENKNKEIVLAEKVESLDKNSSKNYSNDSLKHPNSNNEILKHYQTHILNLEDKWKNISNSIDFGFSHFDKNVIIRTNN</sequence>
<dbReference type="Pfam" id="PF22782">
    <property type="entry name" value="SDE2"/>
    <property type="match status" value="1"/>
</dbReference>
<gene>
    <name evidence="2" type="ORF">RS030_182731</name>
</gene>
<proteinExistence type="predicted"/>
<evidence type="ECO:0000313" key="3">
    <source>
        <dbReference type="Proteomes" id="UP001311799"/>
    </source>
</evidence>
<organism evidence="2 3">
    <name type="scientific">Cryptosporidium xiaoi</name>
    <dbReference type="NCBI Taxonomy" id="659607"/>
    <lineage>
        <taxon>Eukaryota</taxon>
        <taxon>Sar</taxon>
        <taxon>Alveolata</taxon>
        <taxon>Apicomplexa</taxon>
        <taxon>Conoidasida</taxon>
        <taxon>Coccidia</taxon>
        <taxon>Eucoccidiorida</taxon>
        <taxon>Eimeriorina</taxon>
        <taxon>Cryptosporidiidae</taxon>
        <taxon>Cryptosporidium</taxon>
    </lineage>
</organism>
<protein>
    <recommendedName>
        <fullName evidence="1">SDE2-like domain-containing protein</fullName>
    </recommendedName>
</protein>
<dbReference type="EMBL" id="JAWDEY010000009">
    <property type="protein sequence ID" value="KAK6590126.1"/>
    <property type="molecule type" value="Genomic_DNA"/>
</dbReference>
<dbReference type="AlphaFoldDB" id="A0AAV9XZM0"/>
<accession>A0AAV9XZM0</accession>
<evidence type="ECO:0000313" key="2">
    <source>
        <dbReference type="EMBL" id="KAK6590126.1"/>
    </source>
</evidence>
<dbReference type="InterPro" id="IPR053822">
    <property type="entry name" value="SDE2-like_dom"/>
</dbReference>
<dbReference type="Proteomes" id="UP001311799">
    <property type="component" value="Unassembled WGS sequence"/>
</dbReference>
<comment type="caution">
    <text evidence="2">The sequence shown here is derived from an EMBL/GenBank/DDBJ whole genome shotgun (WGS) entry which is preliminary data.</text>
</comment>
<reference evidence="2 3" key="1">
    <citation type="submission" date="2023-10" db="EMBL/GenBank/DDBJ databases">
        <title>Comparative genomics analysis reveals potential genetic determinants of host preference in Cryptosporidium xiaoi.</title>
        <authorList>
            <person name="Xiao L."/>
            <person name="Li J."/>
        </authorList>
    </citation>
    <scope>NUCLEOTIDE SEQUENCE [LARGE SCALE GENOMIC DNA]</scope>
    <source>
        <strain evidence="2 3">52996</strain>
    </source>
</reference>
<evidence type="ECO:0000259" key="1">
    <source>
        <dbReference type="Pfam" id="PF22782"/>
    </source>
</evidence>
<keyword evidence="3" id="KW-1185">Reference proteome</keyword>
<feature type="domain" description="SDE2-like" evidence="1">
    <location>
        <begin position="83"/>
        <end position="174"/>
    </location>
</feature>
<name>A0AAV9XZM0_9CRYT</name>